<evidence type="ECO:0000256" key="2">
    <source>
        <dbReference type="SAM" id="SignalP"/>
    </source>
</evidence>
<dbReference type="Gene3D" id="2.40.50.100">
    <property type="match status" value="1"/>
</dbReference>
<dbReference type="AlphaFoldDB" id="A0A8J8FMS1"/>
<evidence type="ECO:0000313" key="6">
    <source>
        <dbReference type="EMBL" id="NNV57729.1"/>
    </source>
</evidence>
<feature type="signal peptide" evidence="2">
    <location>
        <begin position="1"/>
        <end position="29"/>
    </location>
</feature>
<dbReference type="GO" id="GO:0015562">
    <property type="term" value="F:efflux transmembrane transporter activity"/>
    <property type="evidence" value="ECO:0007669"/>
    <property type="project" value="TreeGrafter"/>
</dbReference>
<evidence type="ECO:0000259" key="4">
    <source>
        <dbReference type="Pfam" id="PF25917"/>
    </source>
</evidence>
<sequence length="356" mass="38006">MFLYKRRNISCMLVLASVLVISSCSNKKAEQQTPPAQPAPMVDVIIAQNTSISNSIEVNGTVVANEFVELHPETNGRVVYLQVPEGNYINEGTVIARIYDADLQAQLSKATAQLALAKTTEQRLKKLLDVNGVNQADYDAAVNEITSQQSEVNRLNALITKTVVKAPFSGIVGLRKISIGAYVTSADIITTIQQVNKLKIDFTVPSSYGSLIKKGGQIDVGFDGDKVHHKAIIVATEPQIDAATRNVMVRAMLQSGNPSPGTFAKVYINASAKNVSSIMVPANAIIPDARNKKLVVVKNGNAAFVNVETGVRQAGVVEITSGISAGDSVVVSGVLFARPDKPVKVKAVKQLKDIAN</sequence>
<dbReference type="Pfam" id="PF25917">
    <property type="entry name" value="BSH_RND"/>
    <property type="match status" value="1"/>
</dbReference>
<dbReference type="InterPro" id="IPR058637">
    <property type="entry name" value="YknX-like_C"/>
</dbReference>
<organism evidence="6 7">
    <name type="scientific">Limnovirga soli</name>
    <dbReference type="NCBI Taxonomy" id="2656915"/>
    <lineage>
        <taxon>Bacteria</taxon>
        <taxon>Pseudomonadati</taxon>
        <taxon>Bacteroidota</taxon>
        <taxon>Chitinophagia</taxon>
        <taxon>Chitinophagales</taxon>
        <taxon>Chitinophagaceae</taxon>
        <taxon>Limnovirga</taxon>
    </lineage>
</organism>
<dbReference type="PANTHER" id="PTHR30469">
    <property type="entry name" value="MULTIDRUG RESISTANCE PROTEIN MDTA"/>
    <property type="match status" value="1"/>
</dbReference>
<comment type="similarity">
    <text evidence="1">Belongs to the membrane fusion protein (MFP) (TC 8.A.1) family.</text>
</comment>
<dbReference type="GO" id="GO:1990281">
    <property type="term" value="C:efflux pump complex"/>
    <property type="evidence" value="ECO:0007669"/>
    <property type="project" value="TreeGrafter"/>
</dbReference>
<dbReference type="InterPro" id="IPR058624">
    <property type="entry name" value="MdtA-like_HH"/>
</dbReference>
<dbReference type="Gene3D" id="1.10.287.470">
    <property type="entry name" value="Helix hairpin bin"/>
    <property type="match status" value="1"/>
</dbReference>
<dbReference type="NCBIfam" id="TIGR01730">
    <property type="entry name" value="RND_mfp"/>
    <property type="match status" value="1"/>
</dbReference>
<comment type="caution">
    <text evidence="6">The sequence shown here is derived from an EMBL/GenBank/DDBJ whole genome shotgun (WGS) entry which is preliminary data.</text>
</comment>
<dbReference type="RefSeq" id="WP_171609677.1">
    <property type="nucleotide sequence ID" value="NZ_WHPF01000018.1"/>
</dbReference>
<dbReference type="Gene3D" id="2.40.30.170">
    <property type="match status" value="1"/>
</dbReference>
<dbReference type="Pfam" id="PF25989">
    <property type="entry name" value="YknX_C"/>
    <property type="match status" value="1"/>
</dbReference>
<evidence type="ECO:0000256" key="1">
    <source>
        <dbReference type="ARBA" id="ARBA00009477"/>
    </source>
</evidence>
<reference evidence="6" key="1">
    <citation type="submission" date="2019-10" db="EMBL/GenBank/DDBJ databases">
        <title>Draft genome sequence of Panacibacter sp. KCS-6.</title>
        <authorList>
            <person name="Yim K.J."/>
        </authorList>
    </citation>
    <scope>NUCLEOTIDE SEQUENCE</scope>
    <source>
        <strain evidence="6">KCS-6</strain>
    </source>
</reference>
<proteinExistence type="inferred from homology"/>
<feature type="chain" id="PRO_5035300736" evidence="2">
    <location>
        <begin position="30"/>
        <end position="356"/>
    </location>
</feature>
<keyword evidence="7" id="KW-1185">Reference proteome</keyword>
<keyword evidence="2" id="KW-0732">Signal</keyword>
<dbReference type="EMBL" id="WHPF01000018">
    <property type="protein sequence ID" value="NNV57729.1"/>
    <property type="molecule type" value="Genomic_DNA"/>
</dbReference>
<feature type="domain" description="Multidrug resistance protein MdtA-like alpha-helical hairpin" evidence="3">
    <location>
        <begin position="101"/>
        <end position="157"/>
    </location>
</feature>
<dbReference type="InterPro" id="IPR006143">
    <property type="entry name" value="RND_pump_MFP"/>
</dbReference>
<dbReference type="PROSITE" id="PS51257">
    <property type="entry name" value="PROKAR_LIPOPROTEIN"/>
    <property type="match status" value="1"/>
</dbReference>
<name>A0A8J8FMS1_9BACT</name>
<protein>
    <submittedName>
        <fullName evidence="6">Efflux RND transporter periplasmic adaptor subunit</fullName>
    </submittedName>
</protein>
<dbReference type="SUPFAM" id="SSF111369">
    <property type="entry name" value="HlyD-like secretion proteins"/>
    <property type="match status" value="1"/>
</dbReference>
<feature type="domain" description="YknX-like C-terminal permuted SH3-like" evidence="5">
    <location>
        <begin position="278"/>
        <end position="333"/>
    </location>
</feature>
<dbReference type="Proteomes" id="UP000598971">
    <property type="component" value="Unassembled WGS sequence"/>
</dbReference>
<evidence type="ECO:0000313" key="7">
    <source>
        <dbReference type="Proteomes" id="UP000598971"/>
    </source>
</evidence>
<evidence type="ECO:0000259" key="3">
    <source>
        <dbReference type="Pfam" id="PF25876"/>
    </source>
</evidence>
<dbReference type="InterPro" id="IPR058625">
    <property type="entry name" value="MdtA-like_BSH"/>
</dbReference>
<accession>A0A8J8FMS1</accession>
<gene>
    <name evidence="6" type="ORF">GD597_19830</name>
</gene>
<dbReference type="Gene3D" id="2.40.420.20">
    <property type="match status" value="1"/>
</dbReference>
<feature type="domain" description="Multidrug resistance protein MdtA-like barrel-sandwich hybrid" evidence="4">
    <location>
        <begin position="67"/>
        <end position="187"/>
    </location>
</feature>
<evidence type="ECO:0000259" key="5">
    <source>
        <dbReference type="Pfam" id="PF25989"/>
    </source>
</evidence>
<dbReference type="Pfam" id="PF25876">
    <property type="entry name" value="HH_MFP_RND"/>
    <property type="match status" value="1"/>
</dbReference>